<name>A0A1W0X837_HYPEX</name>
<feature type="chain" id="PRO_5012619190" evidence="1">
    <location>
        <begin position="20"/>
        <end position="224"/>
    </location>
</feature>
<organism evidence="2 3">
    <name type="scientific">Hypsibius exemplaris</name>
    <name type="common">Freshwater tardigrade</name>
    <dbReference type="NCBI Taxonomy" id="2072580"/>
    <lineage>
        <taxon>Eukaryota</taxon>
        <taxon>Metazoa</taxon>
        <taxon>Ecdysozoa</taxon>
        <taxon>Tardigrada</taxon>
        <taxon>Eutardigrada</taxon>
        <taxon>Parachela</taxon>
        <taxon>Hypsibioidea</taxon>
        <taxon>Hypsibiidae</taxon>
        <taxon>Hypsibius</taxon>
    </lineage>
</organism>
<gene>
    <name evidence="2" type="ORF">BV898_02686</name>
</gene>
<reference evidence="3" key="1">
    <citation type="submission" date="2017-01" db="EMBL/GenBank/DDBJ databases">
        <title>Comparative genomics of anhydrobiosis in the tardigrade Hypsibius dujardini.</title>
        <authorList>
            <person name="Yoshida Y."/>
            <person name="Koutsovoulos G."/>
            <person name="Laetsch D."/>
            <person name="Stevens L."/>
            <person name="Kumar S."/>
            <person name="Horikawa D."/>
            <person name="Ishino K."/>
            <person name="Komine S."/>
            <person name="Tomita M."/>
            <person name="Blaxter M."/>
            <person name="Arakawa K."/>
        </authorList>
    </citation>
    <scope>NUCLEOTIDE SEQUENCE [LARGE SCALE GENOMIC DNA]</scope>
    <source>
        <strain evidence="3">Z151</strain>
    </source>
</reference>
<proteinExistence type="predicted"/>
<dbReference type="Proteomes" id="UP000192578">
    <property type="component" value="Unassembled WGS sequence"/>
</dbReference>
<accession>A0A1W0X837</accession>
<feature type="signal peptide" evidence="1">
    <location>
        <begin position="1"/>
        <end position="19"/>
    </location>
</feature>
<dbReference type="EMBL" id="MTYJ01000011">
    <property type="protein sequence ID" value="OQV23568.1"/>
    <property type="molecule type" value="Genomic_DNA"/>
</dbReference>
<evidence type="ECO:0000313" key="2">
    <source>
        <dbReference type="EMBL" id="OQV23568.1"/>
    </source>
</evidence>
<dbReference type="AlphaFoldDB" id="A0A1W0X837"/>
<comment type="caution">
    <text evidence="2">The sequence shown here is derived from an EMBL/GenBank/DDBJ whole genome shotgun (WGS) entry which is preliminary data.</text>
</comment>
<keyword evidence="1" id="KW-0732">Signal</keyword>
<evidence type="ECO:0000256" key="1">
    <source>
        <dbReference type="SAM" id="SignalP"/>
    </source>
</evidence>
<evidence type="ECO:0000313" key="3">
    <source>
        <dbReference type="Proteomes" id="UP000192578"/>
    </source>
</evidence>
<sequence>MEAGRLTVFLLSCVLVCYAAEDAVTVQVRLLDFVYTANPDPCDIGQGTQRCDVQFELSYKWIVGNEEKSLEANIPEMRDHNEVLFGLVHDKTLGGPLKIGSLVRVDVDVQDNDLFLHDAIAEFNFKYTVAENGSHWTEETLVCQKPSYYSTMRVAFLAVMTEPVTQRPATQVSIATTSVPASTASVPVSTTSNSDSNAASVIVNPGFSSIWCVSFILLAIIKPL</sequence>
<protein>
    <submittedName>
        <fullName evidence="2">Uncharacterized protein</fullName>
    </submittedName>
</protein>
<keyword evidence="3" id="KW-1185">Reference proteome</keyword>